<keyword evidence="1" id="KW-1133">Transmembrane helix</keyword>
<gene>
    <name evidence="2" type="ORF">PHA8399_03092</name>
</gene>
<evidence type="ECO:0000256" key="1">
    <source>
        <dbReference type="SAM" id="Phobius"/>
    </source>
</evidence>
<keyword evidence="1" id="KW-0812">Transmembrane</keyword>
<evidence type="ECO:0008006" key="4">
    <source>
        <dbReference type="Google" id="ProtNLM"/>
    </source>
</evidence>
<evidence type="ECO:0000313" key="2">
    <source>
        <dbReference type="EMBL" id="CUI00952.1"/>
    </source>
</evidence>
<keyword evidence="1" id="KW-0472">Membrane</keyword>
<accession>A0A0P1HBY3</accession>
<evidence type="ECO:0000313" key="3">
    <source>
        <dbReference type="Proteomes" id="UP000051326"/>
    </source>
</evidence>
<dbReference type="STRING" id="1396826.PHA8399_03092"/>
<protein>
    <recommendedName>
        <fullName evidence="4">Glyceraldehyde-3-phosphate dehydrogenase</fullName>
    </recommendedName>
</protein>
<feature type="transmembrane region" description="Helical" evidence="1">
    <location>
        <begin position="6"/>
        <end position="25"/>
    </location>
</feature>
<dbReference type="EMBL" id="CYSR01000030">
    <property type="protein sequence ID" value="CUI00952.1"/>
    <property type="molecule type" value="Genomic_DNA"/>
</dbReference>
<dbReference type="Proteomes" id="UP000051326">
    <property type="component" value="Unassembled WGS sequence"/>
</dbReference>
<name>A0A0P1HBY3_9RHOB</name>
<organism evidence="2 3">
    <name type="scientific">Leisingera aquaemixtae</name>
    <dbReference type="NCBI Taxonomy" id="1396826"/>
    <lineage>
        <taxon>Bacteria</taxon>
        <taxon>Pseudomonadati</taxon>
        <taxon>Pseudomonadota</taxon>
        <taxon>Alphaproteobacteria</taxon>
        <taxon>Rhodobacterales</taxon>
        <taxon>Roseobacteraceae</taxon>
        <taxon>Leisingera</taxon>
    </lineage>
</organism>
<sequence>MTNRIALALGLFLIAAAVIDIALFGDRHMIFLGKKLFSLIDWVAFWR</sequence>
<dbReference type="AlphaFoldDB" id="A0A0P1HBY3"/>
<reference evidence="2 3" key="1">
    <citation type="submission" date="2015-09" db="EMBL/GenBank/DDBJ databases">
        <authorList>
            <consortium name="Swine Surveillance"/>
        </authorList>
    </citation>
    <scope>NUCLEOTIDE SEQUENCE [LARGE SCALE GENOMIC DNA]</scope>
    <source>
        <strain evidence="2 3">CECT 8399</strain>
    </source>
</reference>
<dbReference type="RefSeq" id="WP_058286988.1">
    <property type="nucleotide sequence ID" value="NZ_CYSR01000030.1"/>
</dbReference>
<proteinExistence type="predicted"/>